<dbReference type="InterPro" id="IPR002789">
    <property type="entry name" value="HerA_central"/>
</dbReference>
<keyword evidence="3" id="KW-0067">ATP-binding</keyword>
<evidence type="ECO:0000256" key="1">
    <source>
        <dbReference type="SAM" id="MobiDB-lite"/>
    </source>
</evidence>
<keyword evidence="4" id="KW-1185">Reference proteome</keyword>
<dbReference type="InterPro" id="IPR008571">
    <property type="entry name" value="HerA-like"/>
</dbReference>
<evidence type="ECO:0000259" key="2">
    <source>
        <dbReference type="Pfam" id="PF01935"/>
    </source>
</evidence>
<dbReference type="SUPFAM" id="SSF52540">
    <property type="entry name" value="P-loop containing nucleoside triphosphate hydrolases"/>
    <property type="match status" value="1"/>
</dbReference>
<proteinExistence type="predicted"/>
<feature type="compositionally biased region" description="Polar residues" evidence="1">
    <location>
        <begin position="301"/>
        <end position="313"/>
    </location>
</feature>
<reference evidence="3" key="1">
    <citation type="submission" date="2020-08" db="EMBL/GenBank/DDBJ databases">
        <authorList>
            <person name="Cejkova D."/>
            <person name="Kubasova T."/>
            <person name="Jahodarova E."/>
            <person name="Rychlik I."/>
        </authorList>
    </citation>
    <scope>NUCLEOTIDE SEQUENCE</scope>
    <source>
        <strain evidence="3">An824</strain>
    </source>
</reference>
<dbReference type="PANTHER" id="PTHR42957:SF1">
    <property type="entry name" value="HELICASE MJ1565-RELATED"/>
    <property type="match status" value="1"/>
</dbReference>
<feature type="region of interest" description="Disordered" evidence="1">
    <location>
        <begin position="301"/>
        <end position="334"/>
    </location>
</feature>
<comment type="caution">
    <text evidence="3">The sequence shown here is derived from an EMBL/GenBank/DDBJ whole genome shotgun (WGS) entry which is preliminary data.</text>
</comment>
<name>A0A938WTN5_9BACT</name>
<dbReference type="EMBL" id="JACJJG010000040">
    <property type="protein sequence ID" value="MBM6673867.1"/>
    <property type="molecule type" value="Genomic_DNA"/>
</dbReference>
<dbReference type="InterPro" id="IPR027417">
    <property type="entry name" value="P-loop_NTPase"/>
</dbReference>
<keyword evidence="3" id="KW-0547">Nucleotide-binding</keyword>
<accession>A0A938WTN5</accession>
<dbReference type="Pfam" id="PF01935">
    <property type="entry name" value="DUF87"/>
    <property type="match status" value="1"/>
</dbReference>
<gene>
    <name evidence="3" type="ORF">H6A34_08260</name>
</gene>
<dbReference type="PANTHER" id="PTHR42957">
    <property type="entry name" value="HELICASE MJ1565-RELATED"/>
    <property type="match status" value="1"/>
</dbReference>
<dbReference type="Gene3D" id="3.40.50.300">
    <property type="entry name" value="P-loop containing nucleotide triphosphate hydrolases"/>
    <property type="match status" value="2"/>
</dbReference>
<reference evidence="3" key="2">
    <citation type="journal article" date="2021" name="Sci. Rep.">
        <title>The distribution of antibiotic resistance genes in chicken gut microbiota commensals.</title>
        <authorList>
            <person name="Juricova H."/>
            <person name="Matiasovicova J."/>
            <person name="Kubasova T."/>
            <person name="Cejkova D."/>
            <person name="Rychlik I."/>
        </authorList>
    </citation>
    <scope>NUCLEOTIDE SEQUENCE</scope>
    <source>
        <strain evidence="3">An824</strain>
    </source>
</reference>
<evidence type="ECO:0000313" key="3">
    <source>
        <dbReference type="EMBL" id="MBM6673867.1"/>
    </source>
</evidence>
<dbReference type="Proteomes" id="UP000706891">
    <property type="component" value="Unassembled WGS sequence"/>
</dbReference>
<dbReference type="GO" id="GO:0005524">
    <property type="term" value="F:ATP binding"/>
    <property type="evidence" value="ECO:0007669"/>
    <property type="project" value="UniProtKB-KW"/>
</dbReference>
<sequence length="899" mass="100532">MERKYLEKICDKSINEIFQIEAIPNTLKEEATWIEIKQIGKPLEDSAESCFTAIQKILYSCFLPKETQLLFLITGNGIENNLYLGLRVTGGGIRSKSIVKYLNEFIKGTWPGLQTQVINENDSSLEDFKKDVVNDVFENIYALTGIPSMEGQYKNLYPATIDKLMAGMSRSKHYAYLVVADPIENNDTEYMLYQCREMNGQAESLKSINVTEGLTLGSSDTHTTSNSISKTISENFTKKDFSKLGKVALSATGLGLAASVFPAAGKILDGLSDTAGALLPEAASMLGATIGLSGLGNMLTNAAPTKQTGTSDTTSKSESDAHSTSESQSQSMSRNIVNKHIESVSEHLFYQSKRMETGKAIGLWKVGVYLMAEKKSDIQGAALQLRSILSGQESIFEPIRIHDITGIMDEEDKSGKTIREMSLAQLTAPTLMVNMKNGKRFEHPLGEHYKELKTVLTTKELSYIVNFPLRSVPGISVIDSSPEFSLNHIEMDKGMKTIDFGKLLYGGSETEISYKLPVDLFAKHTLLSGINGTGKTNTVQAILNKMSEDIPFLIIEPAKTEYVDWAIEYNKKHKNNPITIFIPGCKSYKDKTTGESVPVSRLKLNPFEVIWLDGKQAPNVLTHIDRLKSTFAAAFPMYDILPVLMEDLIYTIYQNKTTNWLNKEPTYRQTLPPTLNSMSLAVDAVIGNRQYEERVERNMKACLNTRIDSLKRGWKGEMLNTVHSTPWEELFERPCVINLSYVGDDVDKSFFMALILQFLYEYRTAKAEIGQVDFNDNGCKHLTVIEEAHRVMMRCDNPEMPQYKSAMMFSNMLSEIRAYGEGMFLVDQVPTRLIPDAIKNTNIKITHRLVAEDDCKAIGESMGISEEQRKIIPTLMVGQCIVSTSMSPDKHWVKVNKVK</sequence>
<feature type="domain" description="Helicase HerA central" evidence="2">
    <location>
        <begin position="499"/>
        <end position="579"/>
    </location>
</feature>
<evidence type="ECO:0000313" key="4">
    <source>
        <dbReference type="Proteomes" id="UP000706891"/>
    </source>
</evidence>
<organism evidence="3 4">
    <name type="scientific">Marseilla massiliensis</name>
    <dbReference type="NCBI Taxonomy" id="1841864"/>
    <lineage>
        <taxon>Bacteria</taxon>
        <taxon>Pseudomonadati</taxon>
        <taxon>Bacteroidota</taxon>
        <taxon>Bacteroidia</taxon>
        <taxon>Bacteroidales</taxon>
        <taxon>Prevotellaceae</taxon>
        <taxon>Marseilla</taxon>
    </lineage>
</organism>
<protein>
    <submittedName>
        <fullName evidence="3">ATP-binding protein</fullName>
    </submittedName>
</protein>
<dbReference type="AlphaFoldDB" id="A0A938WTN5"/>
<feature type="compositionally biased region" description="Low complexity" evidence="1">
    <location>
        <begin position="324"/>
        <end position="333"/>
    </location>
</feature>